<dbReference type="EMBL" id="VSFC01000062">
    <property type="protein sequence ID" value="TYA52380.1"/>
    <property type="molecule type" value="Genomic_DNA"/>
</dbReference>
<evidence type="ECO:0000313" key="3">
    <source>
        <dbReference type="Proteomes" id="UP000324550"/>
    </source>
</evidence>
<sequence>MKLTITVLIMFYSIIAFGQDKQQIEIFETDSTWIKEIIEFPIGFAQNINYEGFEDLRFPEGWSKEESHTFWSYVWAWKIKDIGEVTENELETNIQYYFDGLLGLDLYKIDDKHVRKTNTVFIKKDNSHYIGKVKTFDTRYTKKPLTLNVLVETHYCSQEKKRIIYFKFSPKPFEDDVWNTLDEVTLRIDVCENQINSQKQQ</sequence>
<protein>
    <submittedName>
        <fullName evidence="2">Uncharacterized protein</fullName>
    </submittedName>
</protein>
<dbReference type="Proteomes" id="UP000324550">
    <property type="component" value="Unassembled WGS sequence"/>
</dbReference>
<feature type="signal peptide" evidence="1">
    <location>
        <begin position="1"/>
        <end position="18"/>
    </location>
</feature>
<comment type="caution">
    <text evidence="2">The sequence shown here is derived from an EMBL/GenBank/DDBJ whole genome shotgun (WGS) entry which is preliminary data.</text>
</comment>
<keyword evidence="1" id="KW-0732">Signal</keyword>
<dbReference type="RefSeq" id="WP_148457341.1">
    <property type="nucleotide sequence ID" value="NZ_VSFC01000062.1"/>
</dbReference>
<evidence type="ECO:0000313" key="2">
    <source>
        <dbReference type="EMBL" id="TYA52380.1"/>
    </source>
</evidence>
<proteinExistence type="predicted"/>
<gene>
    <name evidence="2" type="ORF">FVF61_13655</name>
</gene>
<organism evidence="2 3">
    <name type="scientific">Formosa maritima</name>
    <dbReference type="NCBI Taxonomy" id="2592046"/>
    <lineage>
        <taxon>Bacteria</taxon>
        <taxon>Pseudomonadati</taxon>
        <taxon>Bacteroidota</taxon>
        <taxon>Flavobacteriia</taxon>
        <taxon>Flavobacteriales</taxon>
        <taxon>Flavobacteriaceae</taxon>
        <taxon>Formosa</taxon>
    </lineage>
</organism>
<evidence type="ECO:0000256" key="1">
    <source>
        <dbReference type="SAM" id="SignalP"/>
    </source>
</evidence>
<dbReference type="AlphaFoldDB" id="A0A5D0G1F0"/>
<accession>A0A5D0G1F0</accession>
<dbReference type="OrthoDB" id="704518at2"/>
<name>A0A5D0G1F0_9FLAO</name>
<reference evidence="2 3" key="1">
    <citation type="submission" date="2019-08" db="EMBL/GenBank/DDBJ databases">
        <title>Formosa sediminis sp. nov., isolated from marine sediment.</title>
        <authorList>
            <person name="Cao W.R."/>
        </authorList>
    </citation>
    <scope>NUCLEOTIDE SEQUENCE [LARGE SCALE GENOMIC DNA]</scope>
    <source>
        <strain evidence="2 3">1494</strain>
    </source>
</reference>
<feature type="chain" id="PRO_5023023362" evidence="1">
    <location>
        <begin position="19"/>
        <end position="201"/>
    </location>
</feature>
<keyword evidence="3" id="KW-1185">Reference proteome</keyword>